<proteinExistence type="predicted"/>
<gene>
    <name evidence="1" type="ORF">GCM10010345_65500</name>
</gene>
<dbReference type="EMBL" id="BMVN01000030">
    <property type="protein sequence ID" value="GHA51800.1"/>
    <property type="molecule type" value="Genomic_DNA"/>
</dbReference>
<sequence>MTASTAITIGHLARSLEAQAGQPMPARVLSDTVADPWWTAPRVVHRWQEPPGTLVQPRLPFGGIAARPSGPAPTSEGPQMTLKAVERGAYLVPPPTGNRARKTS</sequence>
<comment type="caution">
    <text evidence="1">The sequence shown here is derived from an EMBL/GenBank/DDBJ whole genome shotgun (WGS) entry which is preliminary data.</text>
</comment>
<keyword evidence="2" id="KW-1185">Reference proteome</keyword>
<protein>
    <submittedName>
        <fullName evidence="1">Uncharacterized protein</fullName>
    </submittedName>
</protein>
<evidence type="ECO:0000313" key="1">
    <source>
        <dbReference type="EMBL" id="GHA51800.1"/>
    </source>
</evidence>
<name>A0ABQ3CZX7_9ACTN</name>
<evidence type="ECO:0000313" key="2">
    <source>
        <dbReference type="Proteomes" id="UP000653644"/>
    </source>
</evidence>
<dbReference type="RefSeq" id="WP_189891938.1">
    <property type="nucleotide sequence ID" value="NZ_BMVN01000030.1"/>
</dbReference>
<reference evidence="2" key="1">
    <citation type="journal article" date="2019" name="Int. J. Syst. Evol. Microbiol.">
        <title>The Global Catalogue of Microorganisms (GCM) 10K type strain sequencing project: providing services to taxonomists for standard genome sequencing and annotation.</title>
        <authorList>
            <consortium name="The Broad Institute Genomics Platform"/>
            <consortium name="The Broad Institute Genome Sequencing Center for Infectious Disease"/>
            <person name="Wu L."/>
            <person name="Ma J."/>
        </authorList>
    </citation>
    <scope>NUCLEOTIDE SEQUENCE [LARGE SCALE GENOMIC DNA]</scope>
    <source>
        <strain evidence="2">JCM 4733</strain>
    </source>
</reference>
<accession>A0ABQ3CZX7</accession>
<organism evidence="1 2">
    <name type="scientific">Streptomyces canarius</name>
    <dbReference type="NCBI Taxonomy" id="285453"/>
    <lineage>
        <taxon>Bacteria</taxon>
        <taxon>Bacillati</taxon>
        <taxon>Actinomycetota</taxon>
        <taxon>Actinomycetes</taxon>
        <taxon>Kitasatosporales</taxon>
        <taxon>Streptomycetaceae</taxon>
        <taxon>Streptomyces</taxon>
    </lineage>
</organism>
<dbReference type="Proteomes" id="UP000653644">
    <property type="component" value="Unassembled WGS sequence"/>
</dbReference>